<sequence>MQINVTQDSAGESIKFNIDIPDGLINIKRVKPLKIIQITDGTFHLTGDTELLEDELKSLGCVLLETKDNNSVWYFTKNKQKAVEALVSVVNKLR</sequence>
<dbReference type="EMBL" id="VULT01000012">
    <property type="protein sequence ID" value="MSS17742.1"/>
    <property type="molecule type" value="Genomic_DNA"/>
</dbReference>
<organism evidence="1 2">
    <name type="scientific">Sodaliphilus pleomorphus</name>
    <dbReference type="NCBI Taxonomy" id="2606626"/>
    <lineage>
        <taxon>Bacteria</taxon>
        <taxon>Pseudomonadati</taxon>
        <taxon>Bacteroidota</taxon>
        <taxon>Bacteroidia</taxon>
        <taxon>Bacteroidales</taxon>
        <taxon>Muribaculaceae</taxon>
        <taxon>Sodaliphilus</taxon>
    </lineage>
</organism>
<reference evidence="1 2" key="1">
    <citation type="submission" date="2019-08" db="EMBL/GenBank/DDBJ databases">
        <title>In-depth cultivation of the pig gut microbiome towards novel bacterial diversity and tailored functional studies.</title>
        <authorList>
            <person name="Wylensek D."/>
            <person name="Hitch T.C.A."/>
            <person name="Clavel T."/>
        </authorList>
    </citation>
    <scope>NUCLEOTIDE SEQUENCE [LARGE SCALE GENOMIC DNA]</scope>
    <source>
        <strain evidence="1 2">Oil-RF-744-WCA-WT-10</strain>
    </source>
</reference>
<gene>
    <name evidence="1" type="ORF">FYJ29_08240</name>
</gene>
<proteinExistence type="predicted"/>
<accession>A0A6L5XFA3</accession>
<comment type="caution">
    <text evidence="1">The sequence shown here is derived from an EMBL/GenBank/DDBJ whole genome shotgun (WGS) entry which is preliminary data.</text>
</comment>
<evidence type="ECO:0000313" key="1">
    <source>
        <dbReference type="EMBL" id="MSS17742.1"/>
    </source>
</evidence>
<dbReference type="AlphaFoldDB" id="A0A6L5XFA3"/>
<keyword evidence="2" id="KW-1185">Reference proteome</keyword>
<evidence type="ECO:0000313" key="2">
    <source>
        <dbReference type="Proteomes" id="UP000483362"/>
    </source>
</evidence>
<protein>
    <submittedName>
        <fullName evidence="1">Uncharacterized protein</fullName>
    </submittedName>
</protein>
<dbReference type="Proteomes" id="UP000483362">
    <property type="component" value="Unassembled WGS sequence"/>
</dbReference>
<name>A0A6L5XFA3_9BACT</name>
<dbReference type="RefSeq" id="WP_154326417.1">
    <property type="nucleotide sequence ID" value="NZ_CP045696.1"/>
</dbReference>